<dbReference type="PANTHER" id="PTHR31431">
    <property type="entry name" value="NUCLEOPORIN NUP188 HOMOLOG"/>
    <property type="match status" value="1"/>
</dbReference>
<dbReference type="InParanoid" id="A0A2K1QNF7"/>
<keyword evidence="4" id="KW-0653">Protein transport</keyword>
<evidence type="ECO:0000256" key="2">
    <source>
        <dbReference type="ARBA" id="ARBA00022448"/>
    </source>
</evidence>
<dbReference type="EMBL" id="NKHZ01000057">
    <property type="protein sequence ID" value="PNS16390.1"/>
    <property type="molecule type" value="Genomic_DNA"/>
</dbReference>
<evidence type="ECO:0000313" key="11">
    <source>
        <dbReference type="Proteomes" id="UP000243797"/>
    </source>
</evidence>
<evidence type="ECO:0000256" key="7">
    <source>
        <dbReference type="ARBA" id="ARBA00023242"/>
    </source>
</evidence>
<gene>
    <name evidence="10" type="ORF">CAC42_124</name>
</gene>
<evidence type="ECO:0000259" key="9">
    <source>
        <dbReference type="Pfam" id="PF21093"/>
    </source>
</evidence>
<dbReference type="FunCoup" id="A0A2K1QNF7">
    <property type="interactions" value="122"/>
</dbReference>
<dbReference type="OrthoDB" id="102511at2759"/>
<dbReference type="Gene3D" id="1.25.10.70">
    <property type="match status" value="1"/>
</dbReference>
<accession>A0A2K1QNF7</accession>
<sequence length="1838" mass="201553">MAPAGNGSFYLPALEDCLQGRHDIISWHDVYICLTDPSLSGTKPPVDRVLKDEQIRDLLVTPFAAFPKPSAASRAKYDNLTSAINVPTSNEGGYNVSELQEDANWLSKDFELDEVSALRIVLLEWQGRRARELVSEWTEEEIQAIRNATPTPSSDVLTAAITPTRATQSVSPRHPEEAQKQRRLQILHVFFKEQEYFWKTSETMAGCAQKADLQFPDVTGSYTVPSDVHMALVSIWKLQRTKYSDEDRTKAVQGCARALKSVYILGCERDQWHTLLKESSELATVFTYSLLERMVSQLRLLQLHLYPTRKMVATSAEVVSWYDLLDECAFFTQVQYINSDASLLHDMIGVLVAFVSVEILTLVPAIESLDTLDPAPSDQDSKLSTVTYLEDTNCLQSVTVCLIAAVEGSVRSATPAVLAWACITRRIYALNENKDGLSERRDSTGTFGEESPTVARKSILKMPATPQRRLAPLKKAIDEAHPELKDVADRLGRVAIIDLEALETTTMMLNGISSAFRLPSEVHTLICCRLSAYDLVHSSMVLKDYDEAITAAIIEMHRYDTVRLAASSRDSLTLWPDQPAQTLDEDRDVMGRGFMLQVVNRYPYEIGPFLTCLEAIGRSRAYVDQDGSRIARLLEGLDSFTCSMPADWPYAPVGTSERMVLQEPLPIIGLRRGAPSSFAGNVFTIPAGTVGINVSNTNEAVMRWDYPHSALEYLGIYLSTFGDHAKLELCSQPIDQGIHTVADTIALITTMIRGNMASADPDAAKGLLGSISNAMTRNEDIVSVIFGIFEDRLQNQALHPGSAASLSVLCRCIEFMRVILHLYPERVWSHLSRTCLLPLNDSAGAISTIVGATEVPMARFDFLAACISLFESLVDDCLRRAVSSKGVNNARAVARFGEETPGPASTARKTMSTLLFSLSGIAIDVLQTQPNWRFTDTLQRYAMNEAILKTSCNLLLHTCPRTSSGGELFAMLQPAAANIVTTYFADSAGSLPIQSLTDMFVTALSELRNLEDSRANHDLVAMTCRALQFGTMLLRIGLIQGRAGSALRKQLLEAVPLLARLYAIHDAVKPRVAEMLTVLVQYEAVKSEDPQSLLGHLPSQATKTFVQIISNIDSPLQSLNTEAVLWDMLSAVVSNKQQWLTMNLLTGTTPRKALEAAKNDKQTKSKSLITLALHKAADLASMAPRRAVAILAFISHAQSHWKWVSGSIASHPTFVSSSIDWLSKLTATARQADTEACIRNANENQMASFLCDILARFLHETAVDGRHNEAKSIASKLSHLRDYSPRVNAYNHSLHRNLSKNFDQKFNGVSLESFKRSSLKSAELGPDYYYDLELATAVLGFDPSWRRTKGQGFVDEVARANVNFSLVDSEIALLKSFKTLALELCSIGLDDGELQNDMAKVASGCLQANIDSTFPEQLFENVASIRAEFAFAILQHLNRVKSRASEVTELFKVAWDAVRTSGLDFEVIDNAKDALYYRSLLQILLLSLQPHAQEKSALAGKPAKDSLSKSASTAAIPLTRLTSSFLEVLNKVIATNFRALCNLTHSATVDKPSLAQPSDFVVLTALLQTLVRIPSTTTIHRQIASAIADTAMVRYATSLYSWSSSLNPTDPIYGEIAILFLLSLSSVPQTAQLIATESVISSISSATITAHFRTAPSGSSTGGRGPFSTPARLHSIWSRGILPLLLNILSAVGPGIASEVASFLNSFPHQLRRCEEDLLSPLQPSPRDPYRGCITLNLAAEAHSLALLGSVIQGLRVQGAAIGVDASELEEVGFDRKKVGEAVEGLLRNPRGLRERVVPVGEREEGLRRMRGAEEGENRLVGLVVGELKGTVEAASLI</sequence>
<evidence type="ECO:0000259" key="8">
    <source>
        <dbReference type="Pfam" id="PF18378"/>
    </source>
</evidence>
<dbReference type="STRING" id="2082308.A0A2K1QNF7"/>
<reference evidence="10 11" key="1">
    <citation type="submission" date="2017-06" db="EMBL/GenBank/DDBJ databases">
        <title>Draft genome sequence of a variant of Elsinoe murrayae.</title>
        <authorList>
            <person name="Cheng Q."/>
        </authorList>
    </citation>
    <scope>NUCLEOTIDE SEQUENCE [LARGE SCALE GENOMIC DNA]</scope>
    <source>
        <strain evidence="10 11">CQ-2017a</strain>
    </source>
</reference>
<dbReference type="InterPro" id="IPR048883">
    <property type="entry name" value="Nup188_N-subdom_III"/>
</dbReference>
<dbReference type="Pfam" id="PF21093">
    <property type="entry name" value="Nup188_N-subdom_III"/>
    <property type="match status" value="1"/>
</dbReference>
<evidence type="ECO:0000256" key="1">
    <source>
        <dbReference type="ARBA" id="ARBA00004567"/>
    </source>
</evidence>
<evidence type="ECO:0000256" key="3">
    <source>
        <dbReference type="ARBA" id="ARBA00022816"/>
    </source>
</evidence>
<dbReference type="GO" id="GO:0006606">
    <property type="term" value="P:protein import into nucleus"/>
    <property type="evidence" value="ECO:0007669"/>
    <property type="project" value="TreeGrafter"/>
</dbReference>
<organism evidence="10 11">
    <name type="scientific">Sphaceloma murrayae</name>
    <dbReference type="NCBI Taxonomy" id="2082308"/>
    <lineage>
        <taxon>Eukaryota</taxon>
        <taxon>Fungi</taxon>
        <taxon>Dikarya</taxon>
        <taxon>Ascomycota</taxon>
        <taxon>Pezizomycotina</taxon>
        <taxon>Dothideomycetes</taxon>
        <taxon>Dothideomycetidae</taxon>
        <taxon>Myriangiales</taxon>
        <taxon>Elsinoaceae</taxon>
        <taxon>Sphaceloma</taxon>
    </lineage>
</organism>
<proteinExistence type="predicted"/>
<feature type="domain" description="Nuclear pore protein Nup188 C-terminal" evidence="8">
    <location>
        <begin position="1450"/>
        <end position="1831"/>
    </location>
</feature>
<comment type="caution">
    <text evidence="10">The sequence shown here is derived from an EMBL/GenBank/DDBJ whole genome shotgun (WGS) entry which is preliminary data.</text>
</comment>
<keyword evidence="7" id="KW-0539">Nucleus</keyword>
<evidence type="ECO:0000256" key="5">
    <source>
        <dbReference type="ARBA" id="ARBA00023010"/>
    </source>
</evidence>
<dbReference type="PANTHER" id="PTHR31431:SF1">
    <property type="entry name" value="NUCLEOPORIN NUP188"/>
    <property type="match status" value="1"/>
</dbReference>
<feature type="domain" description="Nucleoporin Nup188 N-terminal subdomain III" evidence="9">
    <location>
        <begin position="739"/>
        <end position="1147"/>
    </location>
</feature>
<evidence type="ECO:0000256" key="4">
    <source>
        <dbReference type="ARBA" id="ARBA00022927"/>
    </source>
</evidence>
<comment type="subcellular location">
    <subcellularLocation>
        <location evidence="1">Nucleus</location>
        <location evidence="1">Nuclear pore complex</location>
    </subcellularLocation>
</comment>
<dbReference type="GO" id="GO:0044611">
    <property type="term" value="C:nuclear pore inner ring"/>
    <property type="evidence" value="ECO:0007669"/>
    <property type="project" value="TreeGrafter"/>
</dbReference>
<keyword evidence="6" id="KW-0906">Nuclear pore complex</keyword>
<name>A0A2K1QNF7_9PEZI</name>
<protein>
    <submittedName>
        <fullName evidence="10">Nucleoporin nup184</fullName>
    </submittedName>
</protein>
<keyword evidence="5" id="KW-0811">Translocation</keyword>
<keyword evidence="2" id="KW-0813">Transport</keyword>
<evidence type="ECO:0000313" key="10">
    <source>
        <dbReference type="EMBL" id="PNS16390.1"/>
    </source>
</evidence>
<keyword evidence="11" id="KW-1185">Reference proteome</keyword>
<dbReference type="GO" id="GO:0017056">
    <property type="term" value="F:structural constituent of nuclear pore"/>
    <property type="evidence" value="ECO:0007669"/>
    <property type="project" value="InterPro"/>
</dbReference>
<dbReference type="Proteomes" id="UP000243797">
    <property type="component" value="Unassembled WGS sequence"/>
</dbReference>
<keyword evidence="3" id="KW-0509">mRNA transport</keyword>
<dbReference type="GO" id="GO:0006405">
    <property type="term" value="P:RNA export from nucleus"/>
    <property type="evidence" value="ECO:0007669"/>
    <property type="project" value="TreeGrafter"/>
</dbReference>
<dbReference type="GO" id="GO:0051028">
    <property type="term" value="P:mRNA transport"/>
    <property type="evidence" value="ECO:0007669"/>
    <property type="project" value="UniProtKB-KW"/>
</dbReference>
<dbReference type="Pfam" id="PF18378">
    <property type="entry name" value="Nup188_C"/>
    <property type="match status" value="1"/>
</dbReference>
<evidence type="ECO:0000256" key="6">
    <source>
        <dbReference type="ARBA" id="ARBA00023132"/>
    </source>
</evidence>
<dbReference type="InterPro" id="IPR041634">
    <property type="entry name" value="Nup188_C"/>
</dbReference>
<dbReference type="InterPro" id="IPR044840">
    <property type="entry name" value="Nup188"/>
</dbReference>